<dbReference type="PANTHER" id="PTHR21600">
    <property type="entry name" value="MITOCHONDRIAL RNA PSEUDOURIDINE SYNTHASE"/>
    <property type="match status" value="1"/>
</dbReference>
<dbReference type="GO" id="GO:0003723">
    <property type="term" value="F:RNA binding"/>
    <property type="evidence" value="ECO:0007669"/>
    <property type="project" value="InterPro"/>
</dbReference>
<evidence type="ECO:0000313" key="5">
    <source>
        <dbReference type="Proteomes" id="UP000034846"/>
    </source>
</evidence>
<protein>
    <submittedName>
        <fullName evidence="4">Pseudouridine synthase</fullName>
    </submittedName>
</protein>
<evidence type="ECO:0000256" key="1">
    <source>
        <dbReference type="ARBA" id="ARBA00010876"/>
    </source>
</evidence>
<keyword evidence="2" id="KW-0413">Isomerase</keyword>
<comment type="similarity">
    <text evidence="1">Belongs to the pseudouridine synthase RluA family.</text>
</comment>
<comment type="caution">
    <text evidence="4">The sequence shown here is derived from an EMBL/GenBank/DDBJ whole genome shotgun (WGS) entry which is preliminary data.</text>
</comment>
<sequence length="245" mass="27172">MVEILYEDNHLIAVRKPHGMLVQGDETGDPSLINEVRYFIKQRDNKPGNVFVGLLHRIDRPVGGVVLFGKTSKGAARLSEQFRTHSVEKIYWAVVEARTSSAYDLRRPESAHHSHPTSKLQSSGAVKQWIVKDEQSNRVTAHDREVPGSLYAETSYRVLAERDGLVLVEVKPKTGRPHQIRVALASLGTPIVGDIKYGARNAIQLANGSTALALFAQSLAFDQPVTKERVTVTAQPDLDVFTRML</sequence>
<proteinExistence type="inferred from homology"/>
<evidence type="ECO:0000256" key="2">
    <source>
        <dbReference type="ARBA" id="ARBA00023235"/>
    </source>
</evidence>
<evidence type="ECO:0000313" key="4">
    <source>
        <dbReference type="EMBL" id="KKW29960.1"/>
    </source>
</evidence>
<dbReference type="InterPro" id="IPR020103">
    <property type="entry name" value="PsdUridine_synth_cat_dom_sf"/>
</dbReference>
<dbReference type="GO" id="GO:0140098">
    <property type="term" value="F:catalytic activity, acting on RNA"/>
    <property type="evidence" value="ECO:0007669"/>
    <property type="project" value="UniProtKB-ARBA"/>
</dbReference>
<name>A0A0G1XGB5_9BACT</name>
<reference evidence="4 5" key="1">
    <citation type="journal article" date="2015" name="Nature">
        <title>rRNA introns, odd ribosomes, and small enigmatic genomes across a large radiation of phyla.</title>
        <authorList>
            <person name="Brown C.T."/>
            <person name="Hug L.A."/>
            <person name="Thomas B.C."/>
            <person name="Sharon I."/>
            <person name="Castelle C.J."/>
            <person name="Singh A."/>
            <person name="Wilkins M.J."/>
            <person name="Williams K.H."/>
            <person name="Banfield J.F."/>
        </authorList>
    </citation>
    <scope>NUCLEOTIDE SEQUENCE [LARGE SCALE GENOMIC DNA]</scope>
</reference>
<dbReference type="GO" id="GO:0001522">
    <property type="term" value="P:pseudouridine synthesis"/>
    <property type="evidence" value="ECO:0007669"/>
    <property type="project" value="InterPro"/>
</dbReference>
<dbReference type="Proteomes" id="UP000034846">
    <property type="component" value="Unassembled WGS sequence"/>
</dbReference>
<organism evidence="4 5">
    <name type="scientific">Candidatus Uhrbacteria bacterium GW2011_GWD2_52_7</name>
    <dbReference type="NCBI Taxonomy" id="1618989"/>
    <lineage>
        <taxon>Bacteria</taxon>
        <taxon>Candidatus Uhriibacteriota</taxon>
    </lineage>
</organism>
<dbReference type="InterPro" id="IPR006145">
    <property type="entry name" value="PsdUridine_synth_RsuA/RluA"/>
</dbReference>
<gene>
    <name evidence="4" type="ORF">UY72_C0028G0013</name>
</gene>
<evidence type="ECO:0000259" key="3">
    <source>
        <dbReference type="Pfam" id="PF00849"/>
    </source>
</evidence>
<dbReference type="SUPFAM" id="SSF55120">
    <property type="entry name" value="Pseudouridine synthase"/>
    <property type="match status" value="1"/>
</dbReference>
<accession>A0A0G1XGB5</accession>
<feature type="domain" description="Pseudouridine synthase RsuA/RluA-like" evidence="3">
    <location>
        <begin position="10"/>
        <end position="186"/>
    </location>
</feature>
<dbReference type="Pfam" id="PF00849">
    <property type="entry name" value="PseudoU_synth_2"/>
    <property type="match status" value="1"/>
</dbReference>
<dbReference type="GO" id="GO:0006396">
    <property type="term" value="P:RNA processing"/>
    <property type="evidence" value="ECO:0007669"/>
    <property type="project" value="UniProtKB-ARBA"/>
</dbReference>
<dbReference type="PANTHER" id="PTHR21600:SF83">
    <property type="entry name" value="PSEUDOURIDYLATE SYNTHASE RPUSD4, MITOCHONDRIAL"/>
    <property type="match status" value="1"/>
</dbReference>
<dbReference type="EMBL" id="LCRD01000028">
    <property type="protein sequence ID" value="KKW29960.1"/>
    <property type="molecule type" value="Genomic_DNA"/>
</dbReference>
<dbReference type="GO" id="GO:0009982">
    <property type="term" value="F:pseudouridine synthase activity"/>
    <property type="evidence" value="ECO:0007669"/>
    <property type="project" value="InterPro"/>
</dbReference>
<dbReference type="Gene3D" id="3.30.2350.10">
    <property type="entry name" value="Pseudouridine synthase"/>
    <property type="match status" value="1"/>
</dbReference>
<dbReference type="CDD" id="cd02869">
    <property type="entry name" value="PseudoU_synth_RluA_like"/>
    <property type="match status" value="1"/>
</dbReference>
<dbReference type="InterPro" id="IPR050188">
    <property type="entry name" value="RluA_PseudoU_synthase"/>
</dbReference>
<dbReference type="AlphaFoldDB" id="A0A0G1XGB5"/>